<name>A0A3B0YYL9_9ZZZZ</name>
<dbReference type="EMBL" id="UOFM01000358">
    <property type="protein sequence ID" value="VAW80467.1"/>
    <property type="molecule type" value="Genomic_DNA"/>
</dbReference>
<reference evidence="1" key="1">
    <citation type="submission" date="2018-06" db="EMBL/GenBank/DDBJ databases">
        <authorList>
            <person name="Zhirakovskaya E."/>
        </authorList>
    </citation>
    <scope>NUCLEOTIDE SEQUENCE</scope>
</reference>
<organism evidence="1">
    <name type="scientific">hydrothermal vent metagenome</name>
    <dbReference type="NCBI Taxonomy" id="652676"/>
    <lineage>
        <taxon>unclassified sequences</taxon>
        <taxon>metagenomes</taxon>
        <taxon>ecological metagenomes</taxon>
    </lineage>
</organism>
<sequence>MFRGFARGLQQTGEVEASERISRYILSKRYFSAANRTVKYAAYLPAPNGETSVYRTSSLSEEEIWKIGQEYVAKPSKRTLYARGDTTAAVILKTGLDVTPETTPHPLHANILNWPSEKDEKKMFAIEIVNEATLAVCPY</sequence>
<dbReference type="AlphaFoldDB" id="A0A3B0YYL9"/>
<accession>A0A3B0YYL9</accession>
<gene>
    <name evidence="1" type="ORF">MNBD_GAMMA14-336</name>
</gene>
<proteinExistence type="predicted"/>
<evidence type="ECO:0000313" key="1">
    <source>
        <dbReference type="EMBL" id="VAW80467.1"/>
    </source>
</evidence>
<protein>
    <submittedName>
        <fullName evidence="1">Uncharacterized protein</fullName>
    </submittedName>
</protein>